<dbReference type="InterPro" id="IPR011712">
    <property type="entry name" value="Sig_transdc_His_kin_sub3_dim/P"/>
</dbReference>
<name>A0A8J3QS40_9ACTN</name>
<keyword evidence="7" id="KW-0963">Cytoplasm</keyword>
<dbReference type="AlphaFoldDB" id="A0A8J3QS40"/>
<dbReference type="PANTHER" id="PTHR24421:SF62">
    <property type="entry name" value="SENSORY TRANSDUCTION HISTIDINE KINASE"/>
    <property type="match status" value="1"/>
</dbReference>
<evidence type="ECO:0000256" key="1">
    <source>
        <dbReference type="ARBA" id="ARBA00000085"/>
    </source>
</evidence>
<dbReference type="CDD" id="cd16917">
    <property type="entry name" value="HATPase_UhpB-NarQ-NarX-like"/>
    <property type="match status" value="1"/>
</dbReference>
<reference evidence="20" key="1">
    <citation type="submission" date="2021-01" db="EMBL/GenBank/DDBJ databases">
        <title>Whole genome shotgun sequence of Rugosimonospora africana NBRC 104875.</title>
        <authorList>
            <person name="Komaki H."/>
            <person name="Tamura T."/>
        </authorList>
    </citation>
    <scope>NUCLEOTIDE SEQUENCE</scope>
    <source>
        <strain evidence="20">NBRC 104875</strain>
    </source>
</reference>
<evidence type="ECO:0000256" key="9">
    <source>
        <dbReference type="ARBA" id="ARBA00022723"/>
    </source>
</evidence>
<evidence type="ECO:0000256" key="7">
    <source>
        <dbReference type="ARBA" id="ARBA00022490"/>
    </source>
</evidence>
<dbReference type="SMART" id="SM00387">
    <property type="entry name" value="HATPase_c"/>
    <property type="match status" value="1"/>
</dbReference>
<dbReference type="Pfam" id="PF07730">
    <property type="entry name" value="HisKA_3"/>
    <property type="match status" value="1"/>
</dbReference>
<dbReference type="Gene3D" id="1.20.5.1930">
    <property type="match status" value="1"/>
</dbReference>
<evidence type="ECO:0000256" key="13">
    <source>
        <dbReference type="ARBA" id="ARBA00023014"/>
    </source>
</evidence>
<comment type="cofactor">
    <cofactor evidence="2">
        <name>[4Fe-4S] cluster</name>
        <dbReference type="ChEBI" id="CHEBI:49883"/>
    </cofactor>
</comment>
<keyword evidence="11" id="KW-0408">Iron</keyword>
<dbReference type="Proteomes" id="UP000642748">
    <property type="component" value="Unassembled WGS sequence"/>
</dbReference>
<dbReference type="SUPFAM" id="SSF55874">
    <property type="entry name" value="ATPase domain of HSP90 chaperone/DNA topoisomerase II/histidine kinase"/>
    <property type="match status" value="1"/>
</dbReference>
<evidence type="ECO:0000256" key="8">
    <source>
        <dbReference type="ARBA" id="ARBA00022679"/>
    </source>
</evidence>
<evidence type="ECO:0000256" key="11">
    <source>
        <dbReference type="ARBA" id="ARBA00023004"/>
    </source>
</evidence>
<keyword evidence="12" id="KW-0902">Two-component regulatory system</keyword>
<evidence type="ECO:0000256" key="3">
    <source>
        <dbReference type="ARBA" id="ARBA00004496"/>
    </source>
</evidence>
<organism evidence="20 21">
    <name type="scientific">Rugosimonospora africana</name>
    <dbReference type="NCBI Taxonomy" id="556532"/>
    <lineage>
        <taxon>Bacteria</taxon>
        <taxon>Bacillati</taxon>
        <taxon>Actinomycetota</taxon>
        <taxon>Actinomycetes</taxon>
        <taxon>Micromonosporales</taxon>
        <taxon>Micromonosporaceae</taxon>
        <taxon>Rugosimonospora</taxon>
    </lineage>
</organism>
<dbReference type="RefSeq" id="WP_203919276.1">
    <property type="nucleotide sequence ID" value="NZ_BONZ01000036.1"/>
</dbReference>
<dbReference type="PIRSF" id="PIRSF037434">
    <property type="entry name" value="STHK_ChrS"/>
    <property type="match status" value="1"/>
</dbReference>
<evidence type="ECO:0000313" key="21">
    <source>
        <dbReference type="Proteomes" id="UP000642748"/>
    </source>
</evidence>
<evidence type="ECO:0000256" key="15">
    <source>
        <dbReference type="ARBA" id="ARBA00030800"/>
    </source>
</evidence>
<evidence type="ECO:0000256" key="18">
    <source>
        <dbReference type="SAM" id="Phobius"/>
    </source>
</evidence>
<accession>A0A8J3QS40</accession>
<dbReference type="InterPro" id="IPR004358">
    <property type="entry name" value="Sig_transdc_His_kin-like_C"/>
</dbReference>
<dbReference type="GO" id="GO:0046872">
    <property type="term" value="F:metal ion binding"/>
    <property type="evidence" value="ECO:0007669"/>
    <property type="project" value="UniProtKB-KW"/>
</dbReference>
<dbReference type="InterPro" id="IPR005467">
    <property type="entry name" value="His_kinase_dom"/>
</dbReference>
<comment type="subcellular location">
    <subcellularLocation>
        <location evidence="3">Cytoplasm</location>
    </subcellularLocation>
</comment>
<evidence type="ECO:0000256" key="12">
    <source>
        <dbReference type="ARBA" id="ARBA00023012"/>
    </source>
</evidence>
<evidence type="ECO:0000256" key="17">
    <source>
        <dbReference type="SAM" id="MobiDB-lite"/>
    </source>
</evidence>
<dbReference type="Pfam" id="PF02518">
    <property type="entry name" value="HATPase_c"/>
    <property type="match status" value="1"/>
</dbReference>
<gene>
    <name evidence="20" type="ORF">Raf01_38210</name>
</gene>
<keyword evidence="16" id="KW-0175">Coiled coil</keyword>
<dbReference type="GO" id="GO:0016020">
    <property type="term" value="C:membrane"/>
    <property type="evidence" value="ECO:0007669"/>
    <property type="project" value="InterPro"/>
</dbReference>
<keyword evidence="13" id="KW-0411">Iron-sulfur</keyword>
<feature type="coiled-coil region" evidence="16">
    <location>
        <begin position="175"/>
        <end position="202"/>
    </location>
</feature>
<keyword evidence="9" id="KW-0479">Metal-binding</keyword>
<dbReference type="EC" id="2.7.13.3" evidence="4"/>
<dbReference type="GO" id="GO:0000155">
    <property type="term" value="F:phosphorelay sensor kinase activity"/>
    <property type="evidence" value="ECO:0007669"/>
    <property type="project" value="InterPro"/>
</dbReference>
<evidence type="ECO:0000313" key="20">
    <source>
        <dbReference type="EMBL" id="GIH15649.1"/>
    </source>
</evidence>
<evidence type="ECO:0000256" key="6">
    <source>
        <dbReference type="ARBA" id="ARBA00022485"/>
    </source>
</evidence>
<comment type="function">
    <text evidence="14">Member of the two-component regulatory system NreB/NreC involved in the control of dissimilatory nitrate/nitrite reduction in response to oxygen. NreB functions as a direct oxygen sensor histidine kinase which is autophosphorylated, in the absence of oxygen, probably at the conserved histidine residue, and transfers its phosphate group probably to a conserved aspartate residue of NreC. NreB/NreC activates the expression of the nitrate (narGHJI) and nitrite (nir) reductase operons, as well as the putative nitrate transporter gene narT.</text>
</comment>
<feature type="transmembrane region" description="Helical" evidence="18">
    <location>
        <begin position="75"/>
        <end position="93"/>
    </location>
</feature>
<keyword evidence="10 20" id="KW-0418">Kinase</keyword>
<evidence type="ECO:0000256" key="14">
    <source>
        <dbReference type="ARBA" id="ARBA00024827"/>
    </source>
</evidence>
<proteinExistence type="predicted"/>
<keyword evidence="18" id="KW-0812">Transmembrane</keyword>
<feature type="region of interest" description="Disordered" evidence="17">
    <location>
        <begin position="362"/>
        <end position="390"/>
    </location>
</feature>
<dbReference type="GO" id="GO:0005737">
    <property type="term" value="C:cytoplasm"/>
    <property type="evidence" value="ECO:0007669"/>
    <property type="project" value="UniProtKB-SubCell"/>
</dbReference>
<dbReference type="PROSITE" id="PS50109">
    <property type="entry name" value="HIS_KIN"/>
    <property type="match status" value="1"/>
</dbReference>
<evidence type="ECO:0000256" key="5">
    <source>
        <dbReference type="ARBA" id="ARBA00017322"/>
    </source>
</evidence>
<dbReference type="GO" id="GO:0051539">
    <property type="term" value="F:4 iron, 4 sulfur cluster binding"/>
    <property type="evidence" value="ECO:0007669"/>
    <property type="project" value="UniProtKB-KW"/>
</dbReference>
<feature type="compositionally biased region" description="Low complexity" evidence="17">
    <location>
        <begin position="378"/>
        <end position="387"/>
    </location>
</feature>
<evidence type="ECO:0000256" key="4">
    <source>
        <dbReference type="ARBA" id="ARBA00012438"/>
    </source>
</evidence>
<comment type="catalytic activity">
    <reaction evidence="1">
        <text>ATP + protein L-histidine = ADP + protein N-phospho-L-histidine.</text>
        <dbReference type="EC" id="2.7.13.3"/>
    </reaction>
</comment>
<feature type="transmembrane region" description="Helical" evidence="18">
    <location>
        <begin position="45"/>
        <end position="63"/>
    </location>
</feature>
<sequence>MNQPSAWHDVLVRRMRPVVTVVPYVLLGVLVAFTVAIKWSVPGSLLIDLALCGLAAAWMLWMVTLHPAWRDRPRLMAVFLAGLVPIMMVLVIRDSWFGFLTPAGYVYAFSLLAWPWELVGVAGVAAVAATAQMSGVPKDTVFGVAVYAAVLLVNVIPMCWLCWIGRRSDEHAGRREQALNEVSEANRKLEAALAENAGLHQQLLTQAREAGVFDERQRMAREIHDTLAQGLTGIITQLQAVEQAAADPAGWRRHLDAATRLARESLTEARRSVHELRPEPLETARLAEAIAGVAERWSTLHGIPVRVETTGTVRPMPPEAEVALLRAAQEALANVAKHARAARVGVTLSYLEHEVALDVRDDGTGFDPSRLGAGAGGYAEPEPAATGDPTDGGFGLLAMRQRIESLSGTLQVESEPGGGTAVSARVPVPAGVDA</sequence>
<feature type="transmembrane region" description="Helical" evidence="18">
    <location>
        <begin position="21"/>
        <end position="39"/>
    </location>
</feature>
<keyword evidence="18" id="KW-0472">Membrane</keyword>
<feature type="transmembrane region" description="Helical" evidence="18">
    <location>
        <begin position="105"/>
        <end position="129"/>
    </location>
</feature>
<evidence type="ECO:0000256" key="2">
    <source>
        <dbReference type="ARBA" id="ARBA00001966"/>
    </source>
</evidence>
<feature type="transmembrane region" description="Helical" evidence="18">
    <location>
        <begin position="141"/>
        <end position="166"/>
    </location>
</feature>
<dbReference type="EMBL" id="BONZ01000036">
    <property type="protein sequence ID" value="GIH15649.1"/>
    <property type="molecule type" value="Genomic_DNA"/>
</dbReference>
<dbReference type="PANTHER" id="PTHR24421">
    <property type="entry name" value="NITRATE/NITRITE SENSOR PROTEIN NARX-RELATED"/>
    <property type="match status" value="1"/>
</dbReference>
<feature type="region of interest" description="Disordered" evidence="17">
    <location>
        <begin position="411"/>
        <end position="434"/>
    </location>
</feature>
<evidence type="ECO:0000256" key="16">
    <source>
        <dbReference type="SAM" id="Coils"/>
    </source>
</evidence>
<dbReference type="InterPro" id="IPR036890">
    <property type="entry name" value="HATPase_C_sf"/>
</dbReference>
<dbReference type="InterPro" id="IPR003594">
    <property type="entry name" value="HATPase_dom"/>
</dbReference>
<evidence type="ECO:0000259" key="19">
    <source>
        <dbReference type="PROSITE" id="PS50109"/>
    </source>
</evidence>
<evidence type="ECO:0000256" key="10">
    <source>
        <dbReference type="ARBA" id="ARBA00022777"/>
    </source>
</evidence>
<dbReference type="Gene3D" id="3.30.565.10">
    <property type="entry name" value="Histidine kinase-like ATPase, C-terminal domain"/>
    <property type="match status" value="1"/>
</dbReference>
<dbReference type="InterPro" id="IPR050482">
    <property type="entry name" value="Sensor_HK_TwoCompSys"/>
</dbReference>
<keyword evidence="6" id="KW-0004">4Fe-4S</keyword>
<protein>
    <recommendedName>
        <fullName evidence="5">Oxygen sensor histidine kinase NreB</fullName>
        <ecNumber evidence="4">2.7.13.3</ecNumber>
    </recommendedName>
    <alternativeName>
        <fullName evidence="15">Nitrogen regulation protein B</fullName>
    </alternativeName>
</protein>
<comment type="caution">
    <text evidence="20">The sequence shown here is derived from an EMBL/GenBank/DDBJ whole genome shotgun (WGS) entry which is preliminary data.</text>
</comment>
<keyword evidence="18" id="KW-1133">Transmembrane helix</keyword>
<keyword evidence="8" id="KW-0808">Transferase</keyword>
<dbReference type="InterPro" id="IPR017205">
    <property type="entry name" value="Sig_transdc_His_kinase_ChrS"/>
</dbReference>
<dbReference type="GO" id="GO:0046983">
    <property type="term" value="F:protein dimerization activity"/>
    <property type="evidence" value="ECO:0007669"/>
    <property type="project" value="InterPro"/>
</dbReference>
<dbReference type="PRINTS" id="PR00344">
    <property type="entry name" value="BCTRLSENSOR"/>
</dbReference>
<keyword evidence="21" id="KW-1185">Reference proteome</keyword>
<feature type="domain" description="Histidine kinase" evidence="19">
    <location>
        <begin position="222"/>
        <end position="430"/>
    </location>
</feature>